<dbReference type="AlphaFoldDB" id="A0A255EI73"/>
<comment type="cofactor">
    <cofactor evidence="1">
        <name>Mg(2+)</name>
        <dbReference type="ChEBI" id="CHEBI:18420"/>
    </cofactor>
</comment>
<dbReference type="InterPro" id="IPR015797">
    <property type="entry name" value="NUDIX_hydrolase-like_dom_sf"/>
</dbReference>
<organism evidence="15 16">
    <name type="scientific">Parenemella sanctibonifatiensis</name>
    <dbReference type="NCBI Taxonomy" id="2016505"/>
    <lineage>
        <taxon>Bacteria</taxon>
        <taxon>Bacillati</taxon>
        <taxon>Actinomycetota</taxon>
        <taxon>Actinomycetes</taxon>
        <taxon>Propionibacteriales</taxon>
        <taxon>Propionibacteriaceae</taxon>
        <taxon>Parenemella</taxon>
    </lineage>
</organism>
<dbReference type="OrthoDB" id="9804442at2"/>
<evidence type="ECO:0000313" key="15">
    <source>
        <dbReference type="EMBL" id="OYN91229.1"/>
    </source>
</evidence>
<evidence type="ECO:0000256" key="2">
    <source>
        <dbReference type="ARBA" id="ARBA00005582"/>
    </source>
</evidence>
<evidence type="ECO:0000313" key="16">
    <source>
        <dbReference type="Proteomes" id="UP000216300"/>
    </source>
</evidence>
<dbReference type="Proteomes" id="UP000216533">
    <property type="component" value="Unassembled WGS sequence"/>
</dbReference>
<evidence type="ECO:0000313" key="14">
    <source>
        <dbReference type="EMBL" id="OYN89272.1"/>
    </source>
</evidence>
<dbReference type="GO" id="GO:0008413">
    <property type="term" value="F:8-oxo-7,8-dihydroguanosine triphosphate pyrophosphatase activity"/>
    <property type="evidence" value="ECO:0007669"/>
    <property type="project" value="TreeGrafter"/>
</dbReference>
<evidence type="ECO:0000256" key="12">
    <source>
        <dbReference type="RuleBase" id="RU003476"/>
    </source>
</evidence>
<dbReference type="EC" id="3.6.1.55" evidence="11"/>
<comment type="catalytic activity">
    <reaction evidence="10">
        <text>8-oxo-dGTP + H2O = 8-oxo-dGMP + diphosphate + H(+)</text>
        <dbReference type="Rhea" id="RHEA:31575"/>
        <dbReference type="ChEBI" id="CHEBI:15377"/>
        <dbReference type="ChEBI" id="CHEBI:15378"/>
        <dbReference type="ChEBI" id="CHEBI:33019"/>
        <dbReference type="ChEBI" id="CHEBI:63224"/>
        <dbReference type="ChEBI" id="CHEBI:77896"/>
        <dbReference type="EC" id="3.6.1.55"/>
    </reaction>
</comment>
<keyword evidence="16" id="KW-1185">Reference proteome</keyword>
<keyword evidence="6" id="KW-0227">DNA damage</keyword>
<dbReference type="PROSITE" id="PS00893">
    <property type="entry name" value="NUDIX_BOX"/>
    <property type="match status" value="1"/>
</dbReference>
<dbReference type="GO" id="GO:0046872">
    <property type="term" value="F:metal ion binding"/>
    <property type="evidence" value="ECO:0007669"/>
    <property type="project" value="UniProtKB-KW"/>
</dbReference>
<dbReference type="EMBL" id="NMVI01000009">
    <property type="protein sequence ID" value="OYN89272.1"/>
    <property type="molecule type" value="Genomic_DNA"/>
</dbReference>
<dbReference type="Proteomes" id="UP000216300">
    <property type="component" value="Unassembled WGS sequence"/>
</dbReference>
<evidence type="ECO:0000256" key="5">
    <source>
        <dbReference type="ARBA" id="ARBA00022723"/>
    </source>
</evidence>
<evidence type="ECO:0000256" key="8">
    <source>
        <dbReference type="ARBA" id="ARBA00022842"/>
    </source>
</evidence>
<keyword evidence="4" id="KW-0235">DNA replication</keyword>
<dbReference type="CDD" id="cd03425">
    <property type="entry name" value="NUDIX_MutT_NudA_like"/>
    <property type="match status" value="1"/>
</dbReference>
<keyword evidence="8" id="KW-0460">Magnesium</keyword>
<dbReference type="GO" id="GO:0006281">
    <property type="term" value="P:DNA repair"/>
    <property type="evidence" value="ECO:0007669"/>
    <property type="project" value="UniProtKB-KW"/>
</dbReference>
<dbReference type="Pfam" id="PF00293">
    <property type="entry name" value="NUDIX"/>
    <property type="match status" value="1"/>
</dbReference>
<sequence length="136" mass="15210">MRQVAAAAVVRDGRVLAARRVGPPAVAGLWEFPGGKVELGETARAAAQRELQEELRLQVEVHAELRPEVGTWWQINPGLRLRLYWATTSGEPDPTGSHDEIRWLAVDELHEVEWLPADHVIIEQIQRTGLPESGRD</sequence>
<accession>A0A255EI73</accession>
<dbReference type="PRINTS" id="PR00502">
    <property type="entry name" value="NUDIXFAMILY"/>
</dbReference>
<reference evidence="16 17" key="1">
    <citation type="submission" date="2017-07" db="EMBL/GenBank/DDBJ databases">
        <title>Draft whole genome sequences of clinical Proprionibacteriaceae strains.</title>
        <authorList>
            <person name="Bernier A.-M."/>
            <person name="Bernard K."/>
            <person name="Domingo M.-C."/>
        </authorList>
    </citation>
    <scope>NUCLEOTIDE SEQUENCE [LARGE SCALE GENOMIC DNA]</scope>
    <source>
        <strain evidence="15 16">NML 150081</strain>
        <strain evidence="14 17">NML 160184</strain>
    </source>
</reference>
<comment type="similarity">
    <text evidence="2 12">Belongs to the Nudix hydrolase family.</text>
</comment>
<dbReference type="InterPro" id="IPR000086">
    <property type="entry name" value="NUDIX_hydrolase_dom"/>
</dbReference>
<evidence type="ECO:0000256" key="1">
    <source>
        <dbReference type="ARBA" id="ARBA00001946"/>
    </source>
</evidence>
<evidence type="ECO:0000256" key="10">
    <source>
        <dbReference type="ARBA" id="ARBA00035861"/>
    </source>
</evidence>
<dbReference type="EMBL" id="NMVJ01000006">
    <property type="protein sequence ID" value="OYN91229.1"/>
    <property type="molecule type" value="Genomic_DNA"/>
</dbReference>
<dbReference type="Gene3D" id="3.90.79.10">
    <property type="entry name" value="Nucleoside Triphosphate Pyrophosphohydrolase"/>
    <property type="match status" value="1"/>
</dbReference>
<evidence type="ECO:0000256" key="6">
    <source>
        <dbReference type="ARBA" id="ARBA00022763"/>
    </source>
</evidence>
<evidence type="ECO:0000313" key="17">
    <source>
        <dbReference type="Proteomes" id="UP000216533"/>
    </source>
</evidence>
<dbReference type="InterPro" id="IPR020476">
    <property type="entry name" value="Nudix_hydrolase"/>
</dbReference>
<dbReference type="PANTHER" id="PTHR47707">
    <property type="entry name" value="8-OXO-DGTP DIPHOSPHATASE"/>
    <property type="match status" value="1"/>
</dbReference>
<dbReference type="GO" id="GO:0006260">
    <property type="term" value="P:DNA replication"/>
    <property type="evidence" value="ECO:0007669"/>
    <property type="project" value="UniProtKB-KW"/>
</dbReference>
<dbReference type="InterPro" id="IPR047127">
    <property type="entry name" value="MutT-like"/>
</dbReference>
<keyword evidence="5" id="KW-0479">Metal-binding</keyword>
<evidence type="ECO:0000259" key="13">
    <source>
        <dbReference type="PROSITE" id="PS51462"/>
    </source>
</evidence>
<dbReference type="InterPro" id="IPR020084">
    <property type="entry name" value="NUDIX_hydrolase_CS"/>
</dbReference>
<keyword evidence="9" id="KW-0234">DNA repair</keyword>
<dbReference type="SUPFAM" id="SSF55811">
    <property type="entry name" value="Nudix"/>
    <property type="match status" value="1"/>
</dbReference>
<feature type="domain" description="Nudix hydrolase" evidence="13">
    <location>
        <begin position="1"/>
        <end position="126"/>
    </location>
</feature>
<proteinExistence type="inferred from homology"/>
<dbReference type="RefSeq" id="WP_094449889.1">
    <property type="nucleotide sequence ID" value="NZ_NMVI01000009.1"/>
</dbReference>
<dbReference type="GO" id="GO:0044716">
    <property type="term" value="F:8-oxo-GDP phosphatase activity"/>
    <property type="evidence" value="ECO:0007669"/>
    <property type="project" value="TreeGrafter"/>
</dbReference>
<dbReference type="PANTHER" id="PTHR47707:SF1">
    <property type="entry name" value="NUDIX HYDROLASE FAMILY PROTEIN"/>
    <property type="match status" value="1"/>
</dbReference>
<evidence type="ECO:0000256" key="4">
    <source>
        <dbReference type="ARBA" id="ARBA00022705"/>
    </source>
</evidence>
<dbReference type="GO" id="GO:0044715">
    <property type="term" value="F:8-oxo-dGDP phosphatase activity"/>
    <property type="evidence" value="ECO:0007669"/>
    <property type="project" value="TreeGrafter"/>
</dbReference>
<gene>
    <name evidence="15" type="ORF">CGZ91_07190</name>
    <name evidence="14" type="ORF">CGZ92_02850</name>
</gene>
<comment type="caution">
    <text evidence="15">The sequence shown here is derived from an EMBL/GenBank/DDBJ whole genome shotgun (WGS) entry which is preliminary data.</text>
</comment>
<evidence type="ECO:0000256" key="11">
    <source>
        <dbReference type="ARBA" id="ARBA00038905"/>
    </source>
</evidence>
<accession>A0A255EIK7</accession>
<evidence type="ECO:0000256" key="3">
    <source>
        <dbReference type="ARBA" id="ARBA00022457"/>
    </source>
</evidence>
<name>A0A255EI73_9ACTN</name>
<keyword evidence="7 12" id="KW-0378">Hydrolase</keyword>
<protein>
    <recommendedName>
        <fullName evidence="11">8-oxo-dGTP diphosphatase</fullName>
        <ecNumber evidence="11">3.6.1.55</ecNumber>
    </recommendedName>
</protein>
<dbReference type="GO" id="GO:0035539">
    <property type="term" value="F:8-oxo-7,8-dihydrodeoxyguanosine triphosphate pyrophosphatase activity"/>
    <property type="evidence" value="ECO:0007669"/>
    <property type="project" value="UniProtKB-EC"/>
</dbReference>
<evidence type="ECO:0000256" key="9">
    <source>
        <dbReference type="ARBA" id="ARBA00023204"/>
    </source>
</evidence>
<evidence type="ECO:0000256" key="7">
    <source>
        <dbReference type="ARBA" id="ARBA00022801"/>
    </source>
</evidence>
<dbReference type="PROSITE" id="PS51462">
    <property type="entry name" value="NUDIX"/>
    <property type="match status" value="1"/>
</dbReference>
<keyword evidence="3" id="KW-0515">Mutator protein</keyword>